<sequence>MTNSQPLVSVIINCYNGEKYLKGAIDSVIAQTYENWEIIFWDNQSTDNSAVIVNSYDDSRIKYFFAPEHTLLGEARNKAVAKASGEWIGILDCDDIWYQDKLKNQLRDAASDIGMIYTRARFLVEESGFKTVMAKNKRNNFYPRRKELPSGNIFNELLYDCFIPPPSALIRKDIFISVGGIDNSLRVAEDYDIFLKISRISNTLAIDDVLCEYRIHNNNMSHANLERSFSESIGLVNGYKESINTDVHIAYWKLKYLKILLREGKYLLFASILLTLNPVFVYRALRHRIYE</sequence>
<evidence type="ECO:0000259" key="2">
    <source>
        <dbReference type="Pfam" id="PF00535"/>
    </source>
</evidence>
<keyword evidence="1" id="KW-0472">Membrane</keyword>
<dbReference type="InterPro" id="IPR001173">
    <property type="entry name" value="Glyco_trans_2-like"/>
</dbReference>
<dbReference type="Gene3D" id="3.90.550.10">
    <property type="entry name" value="Spore Coat Polysaccharide Biosynthesis Protein SpsA, Chain A"/>
    <property type="match status" value="1"/>
</dbReference>
<reference evidence="4" key="1">
    <citation type="submission" date="2006-02" db="EMBL/GenBank/DDBJ databases">
        <title>Complete sequence of chromosome of Rhodoferax ferrireducens DSM 15236.</title>
        <authorList>
            <person name="Copeland A."/>
            <person name="Lucas S."/>
            <person name="Lapidus A."/>
            <person name="Barry K."/>
            <person name="Detter J.C."/>
            <person name="Glavina del Rio T."/>
            <person name="Hammon N."/>
            <person name="Israni S."/>
            <person name="Pitluck S."/>
            <person name="Brettin T."/>
            <person name="Bruce D."/>
            <person name="Han C."/>
            <person name="Tapia R."/>
            <person name="Gilna P."/>
            <person name="Kiss H."/>
            <person name="Schmutz J."/>
            <person name="Larimer F."/>
            <person name="Land M."/>
            <person name="Kyrpides N."/>
            <person name="Ivanova N."/>
            <person name="Richardson P."/>
        </authorList>
    </citation>
    <scope>NUCLEOTIDE SEQUENCE [LARGE SCALE GENOMIC DNA]</scope>
    <source>
        <strain evidence="4">ATCC BAA-621 / DSM 15236 / T118</strain>
    </source>
</reference>
<dbReference type="PANTHER" id="PTHR22916">
    <property type="entry name" value="GLYCOSYLTRANSFERASE"/>
    <property type="match status" value="1"/>
</dbReference>
<dbReference type="EMBL" id="CP000267">
    <property type="protein sequence ID" value="ABD68990.1"/>
    <property type="molecule type" value="Genomic_DNA"/>
</dbReference>
<name>Q21Z13_ALBFT</name>
<dbReference type="HOGENOM" id="CLU_025996_0_4_4"/>
<dbReference type="InterPro" id="IPR029044">
    <property type="entry name" value="Nucleotide-diphossugar_trans"/>
</dbReference>
<dbReference type="Pfam" id="PF00535">
    <property type="entry name" value="Glycos_transf_2"/>
    <property type="match status" value="1"/>
</dbReference>
<dbReference type="AlphaFoldDB" id="Q21Z13"/>
<dbReference type="SUPFAM" id="SSF53448">
    <property type="entry name" value="Nucleotide-diphospho-sugar transferases"/>
    <property type="match status" value="1"/>
</dbReference>
<dbReference type="Proteomes" id="UP000008332">
    <property type="component" value="Chromosome"/>
</dbReference>
<gene>
    <name evidence="3" type="ordered locus">Rfer_1256</name>
</gene>
<keyword evidence="3" id="KW-0808">Transferase</keyword>
<evidence type="ECO:0000313" key="3">
    <source>
        <dbReference type="EMBL" id="ABD68990.1"/>
    </source>
</evidence>
<proteinExistence type="predicted"/>
<dbReference type="STRING" id="338969.Rfer_1256"/>
<feature type="transmembrane region" description="Helical" evidence="1">
    <location>
        <begin position="266"/>
        <end position="285"/>
    </location>
</feature>
<evidence type="ECO:0000313" key="4">
    <source>
        <dbReference type="Proteomes" id="UP000008332"/>
    </source>
</evidence>
<evidence type="ECO:0000256" key="1">
    <source>
        <dbReference type="SAM" id="Phobius"/>
    </source>
</evidence>
<keyword evidence="4" id="KW-1185">Reference proteome</keyword>
<feature type="domain" description="Glycosyltransferase 2-like" evidence="2">
    <location>
        <begin position="9"/>
        <end position="143"/>
    </location>
</feature>
<dbReference type="CAZy" id="GT2">
    <property type="family name" value="Glycosyltransferase Family 2"/>
</dbReference>
<dbReference type="GO" id="GO:0016758">
    <property type="term" value="F:hexosyltransferase activity"/>
    <property type="evidence" value="ECO:0007669"/>
    <property type="project" value="UniProtKB-ARBA"/>
</dbReference>
<dbReference type="eggNOG" id="COG1216">
    <property type="taxonomic scope" value="Bacteria"/>
</dbReference>
<organism evidence="3 4">
    <name type="scientific">Albidiferax ferrireducens (strain ATCC BAA-621 / DSM 15236 / T118)</name>
    <name type="common">Rhodoferax ferrireducens</name>
    <dbReference type="NCBI Taxonomy" id="338969"/>
    <lineage>
        <taxon>Bacteria</taxon>
        <taxon>Pseudomonadati</taxon>
        <taxon>Pseudomonadota</taxon>
        <taxon>Betaproteobacteria</taxon>
        <taxon>Burkholderiales</taxon>
        <taxon>Comamonadaceae</taxon>
        <taxon>Rhodoferax</taxon>
    </lineage>
</organism>
<keyword evidence="1" id="KW-0812">Transmembrane</keyword>
<dbReference type="KEGG" id="rfr:Rfer_1256"/>
<protein>
    <submittedName>
        <fullName evidence="3">Glycosyl transferase, family 2</fullName>
    </submittedName>
</protein>
<dbReference type="RefSeq" id="WP_011463558.1">
    <property type="nucleotide sequence ID" value="NC_007908.1"/>
</dbReference>
<dbReference type="OrthoDB" id="9816564at2"/>
<keyword evidence="1" id="KW-1133">Transmembrane helix</keyword>
<accession>Q21Z13</accession>
<dbReference type="PANTHER" id="PTHR22916:SF3">
    <property type="entry name" value="UDP-GLCNAC:BETAGAL BETA-1,3-N-ACETYLGLUCOSAMINYLTRANSFERASE-LIKE PROTEIN 1"/>
    <property type="match status" value="1"/>
</dbReference>